<dbReference type="Proteomes" id="UP001232063">
    <property type="component" value="Unassembled WGS sequence"/>
</dbReference>
<dbReference type="AlphaFoldDB" id="A0AAE3R7L4"/>
<evidence type="ECO:0000313" key="2">
    <source>
        <dbReference type="EMBL" id="MDJ1502268.1"/>
    </source>
</evidence>
<accession>A0AAE3R7L4</accession>
<dbReference type="Pfam" id="PF11138">
    <property type="entry name" value="DUF2911"/>
    <property type="match status" value="1"/>
</dbReference>
<gene>
    <name evidence="2" type="ORF">QNI22_16495</name>
</gene>
<feature type="signal peptide" evidence="1">
    <location>
        <begin position="1"/>
        <end position="25"/>
    </location>
</feature>
<keyword evidence="3" id="KW-1185">Reference proteome</keyword>
<organism evidence="2 3">
    <name type="scientific">Xanthocytophaga agilis</name>
    <dbReference type="NCBI Taxonomy" id="3048010"/>
    <lineage>
        <taxon>Bacteria</taxon>
        <taxon>Pseudomonadati</taxon>
        <taxon>Bacteroidota</taxon>
        <taxon>Cytophagia</taxon>
        <taxon>Cytophagales</taxon>
        <taxon>Rhodocytophagaceae</taxon>
        <taxon>Xanthocytophaga</taxon>
    </lineage>
</organism>
<sequence>MKTNGIGVVIILTFTFFTMATSVFAQGDKASRPSPPATATGKIGAATVTINYSSPSVKGRKVWGDLVPYDKAWRAGANEATIFETDKEIKVAGKALPAGKYSLFAVPGEKEWKIIFNSETGQWGIKRTGEANHDPAKDVLTVAVKPTKSAMTEKLLYEVNKNNVTLKWETVAVPIPVQ</sequence>
<reference evidence="2" key="1">
    <citation type="submission" date="2023-05" db="EMBL/GenBank/DDBJ databases">
        <authorList>
            <person name="Zhang X."/>
        </authorList>
    </citation>
    <scope>NUCLEOTIDE SEQUENCE</scope>
    <source>
        <strain evidence="2">BD1B2-1</strain>
    </source>
</reference>
<keyword evidence="1" id="KW-0732">Signal</keyword>
<feature type="chain" id="PRO_5042142229" evidence="1">
    <location>
        <begin position="26"/>
        <end position="178"/>
    </location>
</feature>
<evidence type="ECO:0000313" key="3">
    <source>
        <dbReference type="Proteomes" id="UP001232063"/>
    </source>
</evidence>
<dbReference type="RefSeq" id="WP_314512215.1">
    <property type="nucleotide sequence ID" value="NZ_JASJOU010000005.1"/>
</dbReference>
<name>A0AAE3R7L4_9BACT</name>
<proteinExistence type="predicted"/>
<dbReference type="InterPro" id="IPR021314">
    <property type="entry name" value="DUF2911"/>
</dbReference>
<evidence type="ECO:0000256" key="1">
    <source>
        <dbReference type="SAM" id="SignalP"/>
    </source>
</evidence>
<comment type="caution">
    <text evidence="2">The sequence shown here is derived from an EMBL/GenBank/DDBJ whole genome shotgun (WGS) entry which is preliminary data.</text>
</comment>
<dbReference type="EMBL" id="JASJOU010000005">
    <property type="protein sequence ID" value="MDJ1502268.1"/>
    <property type="molecule type" value="Genomic_DNA"/>
</dbReference>
<protein>
    <submittedName>
        <fullName evidence="2">DUF2911 domain-containing protein</fullName>
    </submittedName>
</protein>